<accession>A0ABT5L5B4</accession>
<name>A0ABT5L5B4_9ALTE</name>
<dbReference type="Proteomes" id="UP001218788">
    <property type="component" value="Unassembled WGS sequence"/>
</dbReference>
<evidence type="ECO:0000313" key="2">
    <source>
        <dbReference type="Proteomes" id="UP001218788"/>
    </source>
</evidence>
<proteinExistence type="predicted"/>
<keyword evidence="1" id="KW-0547">Nucleotide-binding</keyword>
<keyword evidence="2" id="KW-1185">Reference proteome</keyword>
<protein>
    <submittedName>
        <fullName evidence="1">ATP-binding protein</fullName>
    </submittedName>
</protein>
<dbReference type="EMBL" id="JAQQXP010000002">
    <property type="protein sequence ID" value="MDC8832229.1"/>
    <property type="molecule type" value="Genomic_DNA"/>
</dbReference>
<dbReference type="RefSeq" id="WP_273642030.1">
    <property type="nucleotide sequence ID" value="NZ_JAQQXP010000002.1"/>
</dbReference>
<gene>
    <name evidence="1" type="ORF">OIK42_15850</name>
</gene>
<keyword evidence="1" id="KW-0067">ATP-binding</keyword>
<dbReference type="Gene3D" id="3.30.565.10">
    <property type="entry name" value="Histidine kinase-like ATPase, C-terminal domain"/>
    <property type="match status" value="1"/>
</dbReference>
<evidence type="ECO:0000313" key="1">
    <source>
        <dbReference type="EMBL" id="MDC8832229.1"/>
    </source>
</evidence>
<organism evidence="1 2">
    <name type="scientific">Alteromonas gilva</name>
    <dbReference type="NCBI Taxonomy" id="2987522"/>
    <lineage>
        <taxon>Bacteria</taxon>
        <taxon>Pseudomonadati</taxon>
        <taxon>Pseudomonadota</taxon>
        <taxon>Gammaproteobacteria</taxon>
        <taxon>Alteromonadales</taxon>
        <taxon>Alteromonadaceae</taxon>
        <taxon>Alteromonas/Salinimonas group</taxon>
        <taxon>Alteromonas</taxon>
    </lineage>
</organism>
<reference evidence="1 2" key="1">
    <citation type="submission" date="2022-10" db="EMBL/GenBank/DDBJ databases">
        <title>Alteromonas sp. chi3 Genome sequencing.</title>
        <authorList>
            <person name="Park S."/>
        </authorList>
    </citation>
    <scope>NUCLEOTIDE SEQUENCE [LARGE SCALE GENOMIC DNA]</scope>
    <source>
        <strain evidence="2">chi3</strain>
    </source>
</reference>
<dbReference type="GO" id="GO:0005524">
    <property type="term" value="F:ATP binding"/>
    <property type="evidence" value="ECO:0007669"/>
    <property type="project" value="UniProtKB-KW"/>
</dbReference>
<dbReference type="SUPFAM" id="SSF55874">
    <property type="entry name" value="ATPase domain of HSP90 chaperone/DNA topoisomerase II/histidine kinase"/>
    <property type="match status" value="1"/>
</dbReference>
<sequence length="289" mass="31792">MENTNVGEILNFIRQVNEWDNTNSISLPNFLKPFHLAMLSASCRSKNCHLDINHSNESYINRMGLYEAIGQTPPNRVTRNDQTGQIIEARAVEDTSSVHRLSIEISEMFTSCADNRTQGDLEVLISEILQNCCAHSVTGDTNPFGLVCGQAWRNGGLAQLAIVDTGIGIRASLSGNPELTEELQQNNSCMLACEYGITGKPNSSHSGYGLALAKGLAENNHGRLIVISNSELYISGNGEDKSVDLDSGWNGTIIIFEWNLNNPLDSVAVYNNWPCPTTMDEDEYDEIFD</sequence>
<dbReference type="InterPro" id="IPR036890">
    <property type="entry name" value="HATPase_C_sf"/>
</dbReference>
<comment type="caution">
    <text evidence="1">The sequence shown here is derived from an EMBL/GenBank/DDBJ whole genome shotgun (WGS) entry which is preliminary data.</text>
</comment>